<evidence type="ECO:0000259" key="6">
    <source>
        <dbReference type="Pfam" id="PF00413"/>
    </source>
</evidence>
<accession>A0A4R6YU46</accession>
<evidence type="ECO:0000313" key="7">
    <source>
        <dbReference type="EMBL" id="TDR42054.1"/>
    </source>
</evidence>
<dbReference type="GO" id="GO:0004222">
    <property type="term" value="F:metalloendopeptidase activity"/>
    <property type="evidence" value="ECO:0007669"/>
    <property type="project" value="InterPro"/>
</dbReference>
<feature type="domain" description="Peptidase M10 metallopeptidase" evidence="6">
    <location>
        <begin position="318"/>
        <end position="401"/>
    </location>
</feature>
<dbReference type="GO" id="GO:0008270">
    <property type="term" value="F:zinc ion binding"/>
    <property type="evidence" value="ECO:0007669"/>
    <property type="project" value="InterPro"/>
</dbReference>
<feature type="chain" id="PRO_5021024388" evidence="5">
    <location>
        <begin position="25"/>
        <end position="662"/>
    </location>
</feature>
<proteinExistence type="predicted"/>
<evidence type="ECO:0000256" key="1">
    <source>
        <dbReference type="ARBA" id="ARBA00022670"/>
    </source>
</evidence>
<feature type="signal peptide" evidence="5">
    <location>
        <begin position="1"/>
        <end position="24"/>
    </location>
</feature>
<keyword evidence="1" id="KW-0645">Protease</keyword>
<evidence type="ECO:0000256" key="5">
    <source>
        <dbReference type="SAM" id="SignalP"/>
    </source>
</evidence>
<name>A0A4R6YU46_9GAMM</name>
<keyword evidence="2" id="KW-0479">Metal-binding</keyword>
<dbReference type="Pfam" id="PF00413">
    <property type="entry name" value="Peptidase_M10"/>
    <property type="match status" value="1"/>
</dbReference>
<dbReference type="GO" id="GO:0006508">
    <property type="term" value="P:proteolysis"/>
    <property type="evidence" value="ECO:0007669"/>
    <property type="project" value="UniProtKB-KW"/>
</dbReference>
<dbReference type="Proteomes" id="UP000295293">
    <property type="component" value="Unassembled WGS sequence"/>
</dbReference>
<keyword evidence="4" id="KW-0862">Zinc</keyword>
<dbReference type="InterPro" id="IPR024079">
    <property type="entry name" value="MetalloPept_cat_dom_sf"/>
</dbReference>
<dbReference type="Gene3D" id="3.40.390.10">
    <property type="entry name" value="Collagenase (Catalytic Domain)"/>
    <property type="match status" value="1"/>
</dbReference>
<dbReference type="GO" id="GO:0031012">
    <property type="term" value="C:extracellular matrix"/>
    <property type="evidence" value="ECO:0007669"/>
    <property type="project" value="InterPro"/>
</dbReference>
<keyword evidence="3" id="KW-0378">Hydrolase</keyword>
<keyword evidence="5" id="KW-0732">Signal</keyword>
<gene>
    <name evidence="7" type="ORF">DFR29_109110</name>
</gene>
<sequence length="662" mass="71753">MYRNLIAAALVAAGISAFALPAMAAQLVPSSLQELASAPRIVVAEVEKAQSRWNPQGTLIVTDYTLRRVEALRGDFDARFVLTQGGGTVGEETHQLSDLPVLRAGARYLLILNREDNPVFSSVRYGAAGAREVEASTGRLLGGGDLSVFRDAVKKAAVIDDDMLRGRSREAYPAAQYRRDIKPASSLSQRPLENQDVVLPPGRQDESTFVSTRFADAPLPFLPEYVVQHAPAPFITFNNFPSSWVWSPVDQQMMAEWNRYGDIFRVSVNPTGTWAWTNNVYDLAGFPGNADMQAQFGAPWGATTLAICFSRWFGSGPIVESDIAANPAFQWTLDDAFGTENASAAWAFRQTIEHELGHSWGLQHPWETQNVFWPSTMNYGPKWARNPRIHSDDTAGIRSVYPGIAIHDATLSMYTTADDPLANDAAYTASVPAAPSFQHGQNLSLATPVTLENLGTTTIVNPAVDLYLVQNRFTYTAAVNLGRANFVTTVGTYPNSIRALNLGSFAVANTVPTGVYFTAIALASSGGVDVVPGNDSAWGTLENPVAITNLPVMLTPTTSAQNSSVGRIGPGGVWTFRFNAQIGKTYRFSTCGLAAFDTVTTVQGTHTLIGDDECGQQSRIAWTAPSNQLVTVVVSGFDRNQQGNFQLEHRIDPNLIFNGAFE</sequence>
<evidence type="ECO:0000256" key="4">
    <source>
        <dbReference type="ARBA" id="ARBA00022833"/>
    </source>
</evidence>
<dbReference type="AlphaFoldDB" id="A0A4R6YU46"/>
<evidence type="ECO:0000256" key="3">
    <source>
        <dbReference type="ARBA" id="ARBA00022801"/>
    </source>
</evidence>
<reference evidence="7 8" key="1">
    <citation type="submission" date="2019-03" db="EMBL/GenBank/DDBJ databases">
        <title>Genomic Encyclopedia of Type Strains, Phase IV (KMG-IV): sequencing the most valuable type-strain genomes for metagenomic binning, comparative biology and taxonomic classification.</title>
        <authorList>
            <person name="Goeker M."/>
        </authorList>
    </citation>
    <scope>NUCLEOTIDE SEQUENCE [LARGE SCALE GENOMIC DNA]</scope>
    <source>
        <strain evidence="7 8">DSM 21667</strain>
    </source>
</reference>
<keyword evidence="8" id="KW-1185">Reference proteome</keyword>
<dbReference type="EMBL" id="SNZH01000009">
    <property type="protein sequence ID" value="TDR42054.1"/>
    <property type="molecule type" value="Genomic_DNA"/>
</dbReference>
<evidence type="ECO:0000256" key="2">
    <source>
        <dbReference type="ARBA" id="ARBA00022723"/>
    </source>
</evidence>
<comment type="caution">
    <text evidence="7">The sequence shown here is derived from an EMBL/GenBank/DDBJ whole genome shotgun (WGS) entry which is preliminary data.</text>
</comment>
<protein>
    <submittedName>
        <fullName evidence="7">Matrixin</fullName>
    </submittedName>
</protein>
<dbReference type="RefSeq" id="WP_166654125.1">
    <property type="nucleotide sequence ID" value="NZ_SNZH01000009.1"/>
</dbReference>
<organism evidence="7 8">
    <name type="scientific">Tahibacter aquaticus</name>
    <dbReference type="NCBI Taxonomy" id="520092"/>
    <lineage>
        <taxon>Bacteria</taxon>
        <taxon>Pseudomonadati</taxon>
        <taxon>Pseudomonadota</taxon>
        <taxon>Gammaproteobacteria</taxon>
        <taxon>Lysobacterales</taxon>
        <taxon>Rhodanobacteraceae</taxon>
        <taxon>Tahibacter</taxon>
    </lineage>
</organism>
<dbReference type="SUPFAM" id="SSF55486">
    <property type="entry name" value="Metalloproteases ('zincins'), catalytic domain"/>
    <property type="match status" value="1"/>
</dbReference>
<evidence type="ECO:0000313" key="8">
    <source>
        <dbReference type="Proteomes" id="UP000295293"/>
    </source>
</evidence>
<dbReference type="InterPro" id="IPR001818">
    <property type="entry name" value="Pept_M10_metallopeptidase"/>
</dbReference>